<evidence type="ECO:0000313" key="7">
    <source>
        <dbReference type="EMBL" id="KAG9253815.1"/>
    </source>
</evidence>
<evidence type="ECO:0000256" key="6">
    <source>
        <dbReference type="SAM" id="Phobius"/>
    </source>
</evidence>
<dbReference type="EMBL" id="MU251256">
    <property type="protein sequence ID" value="KAG9253815.1"/>
    <property type="molecule type" value="Genomic_DNA"/>
</dbReference>
<dbReference type="PANTHER" id="PTHR15549:SF30">
    <property type="entry name" value="MID2 DOMAIN-CONTAINING PROTEIN"/>
    <property type="match status" value="1"/>
</dbReference>
<evidence type="ECO:0008006" key="9">
    <source>
        <dbReference type="Google" id="ProtNLM"/>
    </source>
</evidence>
<comment type="caution">
    <text evidence="7">The sequence shown here is derived from an EMBL/GenBank/DDBJ whole genome shotgun (WGS) entry which is preliminary data.</text>
</comment>
<dbReference type="RefSeq" id="XP_046117739.1">
    <property type="nucleotide sequence ID" value="XM_046263600.1"/>
</dbReference>
<evidence type="ECO:0000256" key="5">
    <source>
        <dbReference type="SAM" id="MobiDB-lite"/>
    </source>
</evidence>
<dbReference type="GeneID" id="70294503"/>
<reference evidence="7" key="1">
    <citation type="journal article" date="2021" name="IMA Fungus">
        <title>Genomic characterization of three marine fungi, including Emericellopsis atlantica sp. nov. with signatures of a generalist lifestyle and marine biomass degradation.</title>
        <authorList>
            <person name="Hagestad O.C."/>
            <person name="Hou L."/>
            <person name="Andersen J.H."/>
            <person name="Hansen E.H."/>
            <person name="Altermark B."/>
            <person name="Li C."/>
            <person name="Kuhnert E."/>
            <person name="Cox R.J."/>
            <person name="Crous P.W."/>
            <person name="Spatafora J.W."/>
            <person name="Lail K."/>
            <person name="Amirebrahimi M."/>
            <person name="Lipzen A."/>
            <person name="Pangilinan J."/>
            <person name="Andreopoulos W."/>
            <person name="Hayes R.D."/>
            <person name="Ng V."/>
            <person name="Grigoriev I.V."/>
            <person name="Jackson S.A."/>
            <person name="Sutton T.D.S."/>
            <person name="Dobson A.D.W."/>
            <person name="Rama T."/>
        </authorList>
    </citation>
    <scope>NUCLEOTIDE SEQUENCE</scope>
    <source>
        <strain evidence="7">TS7</strain>
    </source>
</reference>
<keyword evidence="3 6" id="KW-1133">Transmembrane helix</keyword>
<dbReference type="GO" id="GO:0016020">
    <property type="term" value="C:membrane"/>
    <property type="evidence" value="ECO:0007669"/>
    <property type="project" value="UniProtKB-SubCell"/>
</dbReference>
<evidence type="ECO:0000256" key="1">
    <source>
        <dbReference type="ARBA" id="ARBA00004167"/>
    </source>
</evidence>
<gene>
    <name evidence="7" type="ORF">F5Z01DRAFT_656778</name>
</gene>
<dbReference type="InterPro" id="IPR051694">
    <property type="entry name" value="Immunoregulatory_rcpt-like"/>
</dbReference>
<protein>
    <recommendedName>
        <fullName evidence="9">Mid2 domain-containing protein</fullName>
    </recommendedName>
</protein>
<keyword evidence="2 6" id="KW-0812">Transmembrane</keyword>
<dbReference type="AlphaFoldDB" id="A0A9P8CP68"/>
<dbReference type="Proteomes" id="UP000887229">
    <property type="component" value="Unassembled WGS sequence"/>
</dbReference>
<dbReference type="OrthoDB" id="5390143at2759"/>
<evidence type="ECO:0000256" key="4">
    <source>
        <dbReference type="ARBA" id="ARBA00023136"/>
    </source>
</evidence>
<comment type="subcellular location">
    <subcellularLocation>
        <location evidence="1">Membrane</location>
        <topology evidence="1">Single-pass membrane protein</topology>
    </subcellularLocation>
</comment>
<dbReference type="GO" id="GO:0071944">
    <property type="term" value="C:cell periphery"/>
    <property type="evidence" value="ECO:0007669"/>
    <property type="project" value="UniProtKB-ARBA"/>
</dbReference>
<feature type="compositionally biased region" description="Basic and acidic residues" evidence="5">
    <location>
        <begin position="207"/>
        <end position="217"/>
    </location>
</feature>
<evidence type="ECO:0000256" key="2">
    <source>
        <dbReference type="ARBA" id="ARBA00022692"/>
    </source>
</evidence>
<feature type="region of interest" description="Disordered" evidence="5">
    <location>
        <begin position="195"/>
        <end position="217"/>
    </location>
</feature>
<feature type="region of interest" description="Disordered" evidence="5">
    <location>
        <begin position="117"/>
        <end position="156"/>
    </location>
</feature>
<organism evidence="7 8">
    <name type="scientific">Emericellopsis atlantica</name>
    <dbReference type="NCBI Taxonomy" id="2614577"/>
    <lineage>
        <taxon>Eukaryota</taxon>
        <taxon>Fungi</taxon>
        <taxon>Dikarya</taxon>
        <taxon>Ascomycota</taxon>
        <taxon>Pezizomycotina</taxon>
        <taxon>Sordariomycetes</taxon>
        <taxon>Hypocreomycetidae</taxon>
        <taxon>Hypocreales</taxon>
        <taxon>Bionectriaceae</taxon>
        <taxon>Emericellopsis</taxon>
    </lineage>
</organism>
<evidence type="ECO:0000256" key="3">
    <source>
        <dbReference type="ARBA" id="ARBA00022989"/>
    </source>
</evidence>
<sequence>MNFVNPPPDDGNRDYSDNLVYPLGQEVDVKWTPSEVESPTSVVMWQVNLTTGKWIGDFEHVTRRTVNIREWEWFVGTGKDLDVSNVFFLSLYEDEKSVSTANSRYFNITKVEEDFNVTTTSTPTPTSMSTSTTVPEPTTSADNNPKKDEIEDADGSSDGLSTAAYVGIAVAIACVFAILAFLFWCWFRRRRNTRNPSQQQDYMGNPGDEKWSDSAHTRELGQQCYPAELADKVHGPPKVYELPAARFSRAELPS</sequence>
<evidence type="ECO:0000313" key="8">
    <source>
        <dbReference type="Proteomes" id="UP000887229"/>
    </source>
</evidence>
<feature type="compositionally biased region" description="Low complexity" evidence="5">
    <location>
        <begin position="118"/>
        <end position="140"/>
    </location>
</feature>
<name>A0A9P8CP68_9HYPO</name>
<accession>A0A9P8CP68</accession>
<dbReference type="PANTHER" id="PTHR15549">
    <property type="entry name" value="PAIRED IMMUNOGLOBULIN-LIKE TYPE 2 RECEPTOR"/>
    <property type="match status" value="1"/>
</dbReference>
<keyword evidence="8" id="KW-1185">Reference proteome</keyword>
<feature type="transmembrane region" description="Helical" evidence="6">
    <location>
        <begin position="163"/>
        <end position="187"/>
    </location>
</feature>
<keyword evidence="4 6" id="KW-0472">Membrane</keyword>
<proteinExistence type="predicted"/>